<dbReference type="Proteomes" id="UP001239169">
    <property type="component" value="Plasmid unnamed3"/>
</dbReference>
<name>A0ABY8R7I5_PARBF</name>
<geneLocation type="plasmid" evidence="2 3">
    <name>unnamed3</name>
</geneLocation>
<keyword evidence="1" id="KW-1133">Transmembrane helix</keyword>
<feature type="transmembrane region" description="Helical" evidence="1">
    <location>
        <begin position="47"/>
        <end position="72"/>
    </location>
</feature>
<evidence type="ECO:0000313" key="2">
    <source>
        <dbReference type="EMBL" id="WGX77512.1"/>
    </source>
</evidence>
<protein>
    <submittedName>
        <fullName evidence="2">Uncharacterized protein</fullName>
    </submittedName>
</protein>
<keyword evidence="2" id="KW-0614">Plasmid</keyword>
<organism evidence="2 3">
    <name type="scientific">Paraclostridium bifermentans</name>
    <name type="common">Clostridium bifermentans</name>
    <dbReference type="NCBI Taxonomy" id="1490"/>
    <lineage>
        <taxon>Bacteria</taxon>
        <taxon>Bacillati</taxon>
        <taxon>Bacillota</taxon>
        <taxon>Clostridia</taxon>
        <taxon>Peptostreptococcales</taxon>
        <taxon>Peptostreptococcaceae</taxon>
        <taxon>Paraclostridium</taxon>
    </lineage>
</organism>
<sequence length="87" mass="9894">MQYIGILICILVVGSVSNIFRNFRILLYIIFGIIYYKLVYDEVLLKCVIVTILFWISVMVVETASIGAIAAINNISNLNYLINQKSM</sequence>
<proteinExistence type="predicted"/>
<dbReference type="EMBL" id="CP124688">
    <property type="protein sequence ID" value="WGX77512.1"/>
    <property type="molecule type" value="Genomic_DNA"/>
</dbReference>
<keyword evidence="3" id="KW-1185">Reference proteome</keyword>
<gene>
    <name evidence="2" type="ORF">QJS64_20090</name>
</gene>
<evidence type="ECO:0000256" key="1">
    <source>
        <dbReference type="SAM" id="Phobius"/>
    </source>
</evidence>
<keyword evidence="1" id="KW-0812">Transmembrane</keyword>
<reference evidence="2 3" key="1">
    <citation type="submission" date="2023-04" db="EMBL/GenBank/DDBJ databases">
        <title>Bacteria Genome Submission.</title>
        <authorList>
            <person name="Isaac P."/>
        </authorList>
    </citation>
    <scope>NUCLEOTIDE SEQUENCE [LARGE SCALE GENOMIC DNA]</scope>
    <source>
        <strain evidence="2 3">SampleS7P1</strain>
        <plasmid evidence="2 3">unnamed3</plasmid>
    </source>
</reference>
<keyword evidence="1" id="KW-0472">Membrane</keyword>
<evidence type="ECO:0000313" key="3">
    <source>
        <dbReference type="Proteomes" id="UP001239169"/>
    </source>
</evidence>
<accession>A0ABY8R7I5</accession>
<feature type="transmembrane region" description="Helical" evidence="1">
    <location>
        <begin position="25"/>
        <end position="40"/>
    </location>
</feature>